<dbReference type="EMBL" id="JAKWBI020000378">
    <property type="protein sequence ID" value="KAJ2895751.1"/>
    <property type="molecule type" value="Genomic_DNA"/>
</dbReference>
<keyword evidence="3" id="KW-0689">Ribosomal protein</keyword>
<protein>
    <submittedName>
        <fullName evidence="3">37S ribosomal protein S26 mitochondrial</fullName>
    </submittedName>
</protein>
<gene>
    <name evidence="3" type="ORF">MKZ38_006191</name>
</gene>
<comment type="caution">
    <text evidence="3">The sequence shown here is derived from an EMBL/GenBank/DDBJ whole genome shotgun (WGS) entry which is preliminary data.</text>
</comment>
<comment type="function">
    <text evidence="1">Component of the mitochondrial ribosome (mitoribosome), a dedicated translation machinery responsible for the synthesis of mitochondrial genome-encoded proteins, including at least some of the essential transmembrane subunits of the mitochondrial respiratory chain. The mitoribosomes are attached to the mitochondrial inner membrane and translation products are cotranslationally integrated into the membrane.</text>
</comment>
<dbReference type="Proteomes" id="UP001201980">
    <property type="component" value="Unassembled WGS sequence"/>
</dbReference>
<dbReference type="GO" id="GO:0005737">
    <property type="term" value="C:cytoplasm"/>
    <property type="evidence" value="ECO:0007669"/>
    <property type="project" value="TreeGrafter"/>
</dbReference>
<sequence length="315" mass="35486">MFRSRLRPASIRTVSANASPSPRLAALGIGAIRNTVPAVPVRCLQTVPTLDFKDGVPGLLSKKGFDLAYTEYQRMQVDRLNSFISGTGLEDTFPKQLLIMFSRDVDKAPLFNAASMSHNNHFFFSTIAKLPTRSEDSGVPEPSQQVVPIPIRPSFQMVIENNFSSVETFRQYFLDTALAMFGPGFVWLVKTSSGQLKIVCTYLAGSPYSKAHHKKQSVDTNTIPYNHQDAAEIFERSKNPRNHPAGDAADITPILCLNTWEHVWLPDYGMYNPEDPIPSGKERYVYNWWNVVNWDKVADNWDSSLGHVANELYRR</sequence>
<accession>A0AAD5RJE7</accession>
<evidence type="ECO:0000313" key="4">
    <source>
        <dbReference type="Proteomes" id="UP001201980"/>
    </source>
</evidence>
<evidence type="ECO:0000259" key="2">
    <source>
        <dbReference type="Pfam" id="PF02777"/>
    </source>
</evidence>
<dbReference type="SUPFAM" id="SSF46609">
    <property type="entry name" value="Fe,Mn superoxide dismutase (SOD), N-terminal domain"/>
    <property type="match status" value="1"/>
</dbReference>
<reference evidence="3" key="1">
    <citation type="submission" date="2022-07" db="EMBL/GenBank/DDBJ databases">
        <title>Draft genome sequence of Zalerion maritima ATCC 34329, a (micro)plastics degrading marine fungus.</title>
        <authorList>
            <person name="Paco A."/>
            <person name="Goncalves M.F.M."/>
            <person name="Rocha-Santos T.A.P."/>
            <person name="Alves A."/>
        </authorList>
    </citation>
    <scope>NUCLEOTIDE SEQUENCE</scope>
    <source>
        <strain evidence="3">ATCC 34329</strain>
    </source>
</reference>
<dbReference type="PANTHER" id="PTHR43595">
    <property type="entry name" value="37S RIBOSOMAL PROTEIN S26, MITOCHONDRIAL"/>
    <property type="match status" value="1"/>
</dbReference>
<evidence type="ECO:0000313" key="3">
    <source>
        <dbReference type="EMBL" id="KAJ2895751.1"/>
    </source>
</evidence>
<dbReference type="InterPro" id="IPR019832">
    <property type="entry name" value="Mn/Fe_SOD_C"/>
</dbReference>
<dbReference type="AlphaFoldDB" id="A0AAD5RJE7"/>
<feature type="domain" description="Manganese/iron superoxide dismutase C-terminal" evidence="2">
    <location>
        <begin position="242"/>
        <end position="299"/>
    </location>
</feature>
<proteinExistence type="predicted"/>
<dbReference type="GO" id="GO:0005840">
    <property type="term" value="C:ribosome"/>
    <property type="evidence" value="ECO:0007669"/>
    <property type="project" value="UniProtKB-KW"/>
</dbReference>
<dbReference type="GO" id="GO:0004784">
    <property type="term" value="F:superoxide dismutase activity"/>
    <property type="evidence" value="ECO:0007669"/>
    <property type="project" value="InterPro"/>
</dbReference>
<name>A0AAD5RJE7_9PEZI</name>
<dbReference type="InterPro" id="IPR036314">
    <property type="entry name" value="SOD_C_sf"/>
</dbReference>
<feature type="domain" description="Manganese/iron superoxide dismutase C-terminal" evidence="2">
    <location>
        <begin position="156"/>
        <end position="211"/>
    </location>
</feature>
<dbReference type="GO" id="GO:0046872">
    <property type="term" value="F:metal ion binding"/>
    <property type="evidence" value="ECO:0007669"/>
    <property type="project" value="InterPro"/>
</dbReference>
<organism evidence="3 4">
    <name type="scientific">Zalerion maritima</name>
    <dbReference type="NCBI Taxonomy" id="339359"/>
    <lineage>
        <taxon>Eukaryota</taxon>
        <taxon>Fungi</taxon>
        <taxon>Dikarya</taxon>
        <taxon>Ascomycota</taxon>
        <taxon>Pezizomycotina</taxon>
        <taxon>Sordariomycetes</taxon>
        <taxon>Lulworthiomycetidae</taxon>
        <taxon>Lulworthiales</taxon>
        <taxon>Lulworthiaceae</taxon>
        <taxon>Zalerion</taxon>
    </lineage>
</organism>
<keyword evidence="3" id="KW-0687">Ribonucleoprotein</keyword>
<keyword evidence="4" id="KW-1185">Reference proteome</keyword>
<dbReference type="SUPFAM" id="SSF54719">
    <property type="entry name" value="Fe,Mn superoxide dismutase (SOD), C-terminal domain"/>
    <property type="match status" value="1"/>
</dbReference>
<dbReference type="Pfam" id="PF02777">
    <property type="entry name" value="Sod_Fe_C"/>
    <property type="match status" value="2"/>
</dbReference>
<dbReference type="PANTHER" id="PTHR43595:SF2">
    <property type="entry name" value="SMALL RIBOSOMAL SUBUNIT PROTEIN MS42"/>
    <property type="match status" value="1"/>
</dbReference>
<evidence type="ECO:0000256" key="1">
    <source>
        <dbReference type="ARBA" id="ARBA00037226"/>
    </source>
</evidence>
<dbReference type="InterPro" id="IPR036324">
    <property type="entry name" value="Mn/Fe_SOD_N_sf"/>
</dbReference>
<dbReference type="Gene3D" id="3.55.40.20">
    <property type="entry name" value="Iron/manganese superoxide dismutase, C-terminal domain"/>
    <property type="match status" value="1"/>
</dbReference>